<evidence type="ECO:0000256" key="5">
    <source>
        <dbReference type="ARBA" id="ARBA00022692"/>
    </source>
</evidence>
<keyword evidence="3" id="KW-1003">Cell membrane</keyword>
<accession>A0A377H8H8</accession>
<proteinExistence type="predicted"/>
<evidence type="ECO:0000256" key="4">
    <source>
        <dbReference type="ARBA" id="ARBA00022519"/>
    </source>
</evidence>
<reference evidence="10 11" key="1">
    <citation type="submission" date="2018-06" db="EMBL/GenBank/DDBJ databases">
        <authorList>
            <consortium name="Pathogen Informatics"/>
            <person name="Doyle S."/>
        </authorList>
    </citation>
    <scope>NUCLEOTIDE SEQUENCE [LARGE SCALE GENOMIC DNA]</scope>
    <source>
        <strain evidence="10 11">NCTC11413</strain>
    </source>
</reference>
<evidence type="ECO:0000259" key="9">
    <source>
        <dbReference type="Pfam" id="PF12832"/>
    </source>
</evidence>
<feature type="transmembrane region" description="Helical" evidence="8">
    <location>
        <begin position="163"/>
        <end position="180"/>
    </location>
</feature>
<evidence type="ECO:0000256" key="2">
    <source>
        <dbReference type="ARBA" id="ARBA00022448"/>
    </source>
</evidence>
<feature type="transmembrane region" description="Helical" evidence="8">
    <location>
        <begin position="362"/>
        <end position="378"/>
    </location>
</feature>
<feature type="transmembrane region" description="Helical" evidence="8">
    <location>
        <begin position="247"/>
        <end position="263"/>
    </location>
</feature>
<dbReference type="Pfam" id="PF12832">
    <property type="entry name" value="MFS_1_like"/>
    <property type="match status" value="1"/>
</dbReference>
<dbReference type="InterPro" id="IPR024989">
    <property type="entry name" value="MFS_assoc_dom"/>
</dbReference>
<dbReference type="EMBL" id="UGGZ01000001">
    <property type="protein sequence ID" value="STO38804.1"/>
    <property type="molecule type" value="Genomic_DNA"/>
</dbReference>
<dbReference type="GO" id="GO:0030395">
    <property type="term" value="F:lactose binding"/>
    <property type="evidence" value="ECO:0007669"/>
    <property type="project" value="TreeGrafter"/>
</dbReference>
<keyword evidence="6 8" id="KW-1133">Transmembrane helix</keyword>
<dbReference type="NCBIfam" id="NF008346">
    <property type="entry name" value="PRK11128.1"/>
    <property type="match status" value="1"/>
</dbReference>
<organism evidence="10 11">
    <name type="scientific">Gallibacterium anatis</name>
    <dbReference type="NCBI Taxonomy" id="750"/>
    <lineage>
        <taxon>Bacteria</taxon>
        <taxon>Pseudomonadati</taxon>
        <taxon>Pseudomonadota</taxon>
        <taxon>Gammaproteobacteria</taxon>
        <taxon>Pasteurellales</taxon>
        <taxon>Pasteurellaceae</taxon>
        <taxon>Gallibacterium</taxon>
    </lineage>
</organism>
<feature type="domain" description="Major facilitator superfamily associated" evidence="9">
    <location>
        <begin position="10"/>
        <end position="364"/>
    </location>
</feature>
<evidence type="ECO:0000256" key="3">
    <source>
        <dbReference type="ARBA" id="ARBA00022475"/>
    </source>
</evidence>
<keyword evidence="2" id="KW-0813">Transport</keyword>
<dbReference type="SUPFAM" id="SSF103473">
    <property type="entry name" value="MFS general substrate transporter"/>
    <property type="match status" value="1"/>
</dbReference>
<dbReference type="InterPro" id="IPR036259">
    <property type="entry name" value="MFS_trans_sf"/>
</dbReference>
<feature type="transmembrane region" description="Helical" evidence="8">
    <location>
        <begin position="99"/>
        <end position="118"/>
    </location>
</feature>
<feature type="transmembrane region" description="Helical" evidence="8">
    <location>
        <begin position="139"/>
        <end position="157"/>
    </location>
</feature>
<evidence type="ECO:0000313" key="11">
    <source>
        <dbReference type="Proteomes" id="UP000254232"/>
    </source>
</evidence>
<gene>
    <name evidence="10" type="primary">hcaT</name>
    <name evidence="10" type="ORF">NCTC11413_01946</name>
</gene>
<feature type="transmembrane region" description="Helical" evidence="8">
    <location>
        <begin position="334"/>
        <end position="356"/>
    </location>
</feature>
<sequence length="391" mass="43319">MIKLKSNYWLILNYLGYFCAYGVFVPLIPVWLQSQSYSDENIALLLASAYIFRFLGGIFFSGKIKDTAYLPAMLRNLAFASALVILMIGISSWYWHSFLLIFVLFALFSLFNGAGMPLQDSLAGIWNRQIGLDYGRVRLIGSLGFVIGVVVFGALISYLGDPAIIWVILALLVVYILYQLPTPATLPVSNPQAAQAESISYRQLLSEANTRRLLIAISLIQGSHGAYYAYSTLYWVSQGIDLKTTSLLWGISVVAEVILFFFASKLFKHWNITALFTLSIIAATLRWAAFPVLDNLALLTLLQLFHALTYAVSHFATVRYISAQPDSHIAKLQALYNGISNCIAVALLTALSGVIYSYNPTFAFWTMAAFALSALLFLPKTNCGKVTEIRG</sequence>
<name>A0A377H8H8_9PAST</name>
<feature type="transmembrane region" description="Helical" evidence="8">
    <location>
        <begin position="12"/>
        <end position="32"/>
    </location>
</feature>
<dbReference type="Gene3D" id="1.20.1250.20">
    <property type="entry name" value="MFS general substrate transporter like domains"/>
    <property type="match status" value="2"/>
</dbReference>
<evidence type="ECO:0000256" key="6">
    <source>
        <dbReference type="ARBA" id="ARBA00022989"/>
    </source>
</evidence>
<feature type="transmembrane region" description="Helical" evidence="8">
    <location>
        <begin position="74"/>
        <end position="93"/>
    </location>
</feature>
<evidence type="ECO:0000256" key="1">
    <source>
        <dbReference type="ARBA" id="ARBA00004429"/>
    </source>
</evidence>
<feature type="transmembrane region" description="Helical" evidence="8">
    <location>
        <begin position="296"/>
        <end position="322"/>
    </location>
</feature>
<comment type="subcellular location">
    <subcellularLocation>
        <location evidence="1">Cell inner membrane</location>
        <topology evidence="1">Multi-pass membrane protein</topology>
    </subcellularLocation>
</comment>
<dbReference type="Proteomes" id="UP000254232">
    <property type="component" value="Unassembled WGS sequence"/>
</dbReference>
<protein>
    <submittedName>
        <fullName evidence="10">Probable 3-phenylpropionic acid transporter</fullName>
    </submittedName>
</protein>
<dbReference type="PIRSF" id="PIRSF004925">
    <property type="entry name" value="HcaT"/>
    <property type="match status" value="1"/>
</dbReference>
<keyword evidence="7 8" id="KW-0472">Membrane</keyword>
<evidence type="ECO:0000313" key="10">
    <source>
        <dbReference type="EMBL" id="STO38804.1"/>
    </source>
</evidence>
<keyword evidence="5 8" id="KW-0812">Transmembrane</keyword>
<keyword evidence="4" id="KW-0997">Cell inner membrane</keyword>
<feature type="transmembrane region" description="Helical" evidence="8">
    <location>
        <begin position="270"/>
        <end position="290"/>
    </location>
</feature>
<dbReference type="GO" id="GO:0015528">
    <property type="term" value="F:lactose:proton symporter activity"/>
    <property type="evidence" value="ECO:0007669"/>
    <property type="project" value="TreeGrafter"/>
</dbReference>
<dbReference type="AlphaFoldDB" id="A0A377H8H8"/>
<dbReference type="NCBIfam" id="NF037955">
    <property type="entry name" value="mfs"/>
    <property type="match status" value="1"/>
</dbReference>
<evidence type="ECO:0000256" key="7">
    <source>
        <dbReference type="ARBA" id="ARBA00023136"/>
    </source>
</evidence>
<dbReference type="PANTHER" id="PTHR23522:SF10">
    <property type="entry name" value="3-PHENYLPROPIONIC ACID TRANSPORTER-RELATED"/>
    <property type="match status" value="1"/>
</dbReference>
<dbReference type="GO" id="GO:0005886">
    <property type="term" value="C:plasma membrane"/>
    <property type="evidence" value="ECO:0007669"/>
    <property type="project" value="UniProtKB-SubCell"/>
</dbReference>
<dbReference type="InterPro" id="IPR026032">
    <property type="entry name" value="HcaT-like"/>
</dbReference>
<evidence type="ECO:0000256" key="8">
    <source>
        <dbReference type="SAM" id="Phobius"/>
    </source>
</evidence>
<feature type="transmembrane region" description="Helical" evidence="8">
    <location>
        <begin position="213"/>
        <end position="235"/>
    </location>
</feature>
<feature type="transmembrane region" description="Helical" evidence="8">
    <location>
        <begin position="44"/>
        <end position="62"/>
    </location>
</feature>
<dbReference type="PANTHER" id="PTHR23522">
    <property type="entry name" value="BLL5896 PROTEIN"/>
    <property type="match status" value="1"/>
</dbReference>